<evidence type="ECO:0000256" key="10">
    <source>
        <dbReference type="ARBA" id="ARBA00048304"/>
    </source>
</evidence>
<keyword evidence="12" id="KW-0614">Plasmid</keyword>
<dbReference type="Pfam" id="PF21654">
    <property type="entry name" value="DncV-like_NTFase"/>
    <property type="match status" value="1"/>
</dbReference>
<dbReference type="EMBL" id="KY320277">
    <property type="protein sequence ID" value="AQT23511.1"/>
    <property type="molecule type" value="Genomic_DNA"/>
</dbReference>
<protein>
    <recommendedName>
        <fullName evidence="9">Cyclic GMP-AMP synthase</fullName>
    </recommendedName>
</protein>
<geneLocation type="plasmid" evidence="12">
    <name>pLec-476cz</name>
</geneLocation>
<keyword evidence="6" id="KW-0460">Magnesium</keyword>
<accession>A0A1S6KQ61</accession>
<proteinExistence type="predicted"/>
<evidence type="ECO:0000256" key="8">
    <source>
        <dbReference type="ARBA" id="ARBA00023118"/>
    </source>
</evidence>
<evidence type="ECO:0000256" key="2">
    <source>
        <dbReference type="ARBA" id="ARBA00022695"/>
    </source>
</evidence>
<keyword evidence="7" id="KW-0546">Nucleotide metabolism</keyword>
<evidence type="ECO:0000256" key="4">
    <source>
        <dbReference type="ARBA" id="ARBA00022741"/>
    </source>
</evidence>
<keyword evidence="4" id="KW-0547">Nucleotide-binding</keyword>
<comment type="catalytic activity">
    <reaction evidence="10">
        <text>GTP + ATP = 3',3'-cGAMP + 2 diphosphate</text>
        <dbReference type="Rhea" id="RHEA:35647"/>
        <dbReference type="ChEBI" id="CHEBI:30616"/>
        <dbReference type="ChEBI" id="CHEBI:33019"/>
        <dbReference type="ChEBI" id="CHEBI:37565"/>
        <dbReference type="ChEBI" id="CHEBI:71501"/>
    </reaction>
    <physiologicalReaction direction="left-to-right" evidence="10">
        <dbReference type="Rhea" id="RHEA:35648"/>
    </physiologicalReaction>
</comment>
<dbReference type="CDD" id="cd05400">
    <property type="entry name" value="NT_2-5OAS_ClassI-CCAase"/>
    <property type="match status" value="1"/>
</dbReference>
<organism evidence="12">
    <name type="scientific">Leclercia adecarboxylata</name>
    <dbReference type="NCBI Taxonomy" id="83655"/>
    <lineage>
        <taxon>Bacteria</taxon>
        <taxon>Pseudomonadati</taxon>
        <taxon>Pseudomonadota</taxon>
        <taxon>Gammaproteobacteria</taxon>
        <taxon>Enterobacterales</taxon>
        <taxon>Enterobacteriaceae</taxon>
        <taxon>Leclercia</taxon>
    </lineage>
</organism>
<keyword evidence="3" id="KW-0479">Metal-binding</keyword>
<evidence type="ECO:0000313" key="12">
    <source>
        <dbReference type="EMBL" id="AQT23511.1"/>
    </source>
</evidence>
<dbReference type="RefSeq" id="WP_015063054.1">
    <property type="nucleotide sequence ID" value="NZ_KY320277.1"/>
</dbReference>
<keyword evidence="1" id="KW-0808">Transferase</keyword>
<evidence type="ECO:0000256" key="9">
    <source>
        <dbReference type="ARBA" id="ARBA00044145"/>
    </source>
</evidence>
<dbReference type="GO" id="GO:0005524">
    <property type="term" value="F:ATP binding"/>
    <property type="evidence" value="ECO:0007669"/>
    <property type="project" value="UniProtKB-KW"/>
</dbReference>
<evidence type="ECO:0000256" key="5">
    <source>
        <dbReference type="ARBA" id="ARBA00022840"/>
    </source>
</evidence>
<evidence type="ECO:0000256" key="6">
    <source>
        <dbReference type="ARBA" id="ARBA00022842"/>
    </source>
</evidence>
<feature type="domain" description="Cyclic GMP-AMP synthase DncV-like nucleotidyltransferase" evidence="11">
    <location>
        <begin position="52"/>
        <end position="129"/>
    </location>
</feature>
<dbReference type="GO" id="GO:0046872">
    <property type="term" value="F:metal ion binding"/>
    <property type="evidence" value="ECO:0007669"/>
    <property type="project" value="UniProtKB-KW"/>
</dbReference>
<keyword evidence="8" id="KW-0051">Antiviral defense</keyword>
<reference evidence="12" key="1">
    <citation type="submission" date="2016-12" db="EMBL/GenBank/DDBJ databases">
        <title>Complete nucleotide sequences of two VIM-1-encoding plasmids from Klebsiella pneumoniae and Leclercia adecarboxylata isolates of Czech origin.</title>
        <authorList>
            <person name="Papagiannitsis C."/>
            <person name="Papousek I."/>
            <person name="Hrabak J."/>
            <person name="Dolejska M."/>
        </authorList>
    </citation>
    <scope>NUCLEOTIDE SEQUENCE</scope>
    <source>
        <plasmid evidence="12">pLec-476cz</plasmid>
    </source>
</reference>
<evidence type="ECO:0000256" key="7">
    <source>
        <dbReference type="ARBA" id="ARBA00023080"/>
    </source>
</evidence>
<evidence type="ECO:0000256" key="1">
    <source>
        <dbReference type="ARBA" id="ARBA00022679"/>
    </source>
</evidence>
<sequence>MSLQNKFFKFHDAILLGIKDVAYNNARLKDDSILKDIKARFKEDGFPVIDDFIQGSMATDTGIRENGQDFDIDRAIVIEASLAPENPITPKKAVLEVLEARGFKNAKIKKPCVTADYKTEDLHIDIPIYRRYENGQYELAVGKTHSDEENRQWSPSAPRELIDWVAAYDNSAVYASKKHDQYRRIVRYLKRWRNFTFSENVRRKIYSIGITVMVKESLVASINDEGFPDDLSALRATIHHILNDGGYFSLVEAEKYKVKVDIPVSHTRDIFDNSSITTGTQFRNQLAALLKTLDKVADENSESKQCELLRKVFGEDFPEHASTSTASAVSTASVVASVGTNTVYASSGAVGTSQGA</sequence>
<dbReference type="InterPro" id="IPR006116">
    <property type="entry name" value="NT_2-5OAS_ClassI-CCAase"/>
</dbReference>
<keyword evidence="2" id="KW-0548">Nucleotidyltransferase</keyword>
<dbReference type="AlphaFoldDB" id="A0A1S6KQ61"/>
<dbReference type="GO" id="GO:0051607">
    <property type="term" value="P:defense response to virus"/>
    <property type="evidence" value="ECO:0007669"/>
    <property type="project" value="UniProtKB-KW"/>
</dbReference>
<name>A0A1S6KQ61_9ENTR</name>
<keyword evidence="5" id="KW-0067">ATP-binding</keyword>
<dbReference type="InterPro" id="IPR048445">
    <property type="entry name" value="DncV-like_NTFase"/>
</dbReference>
<dbReference type="GO" id="GO:0016779">
    <property type="term" value="F:nucleotidyltransferase activity"/>
    <property type="evidence" value="ECO:0007669"/>
    <property type="project" value="UniProtKB-KW"/>
</dbReference>
<evidence type="ECO:0000259" key="11">
    <source>
        <dbReference type="Pfam" id="PF21654"/>
    </source>
</evidence>
<evidence type="ECO:0000256" key="3">
    <source>
        <dbReference type="ARBA" id="ARBA00022723"/>
    </source>
</evidence>
<dbReference type="GO" id="GO:0009117">
    <property type="term" value="P:nucleotide metabolic process"/>
    <property type="evidence" value="ECO:0007669"/>
    <property type="project" value="UniProtKB-KW"/>
</dbReference>